<dbReference type="PROSITE" id="PS50110">
    <property type="entry name" value="RESPONSE_REGULATORY"/>
    <property type="match status" value="1"/>
</dbReference>
<evidence type="ECO:0000313" key="11">
    <source>
        <dbReference type="Proteomes" id="UP000006362"/>
    </source>
</evidence>
<evidence type="ECO:0000259" key="9">
    <source>
        <dbReference type="PROSITE" id="PS51755"/>
    </source>
</evidence>
<keyword evidence="1 6" id="KW-0597">Phosphoprotein</keyword>
<feature type="DNA-binding region" description="OmpR/PhoB-type" evidence="7">
    <location>
        <begin position="120"/>
        <end position="212"/>
    </location>
</feature>
<protein>
    <submittedName>
        <fullName evidence="10">Two component transcriptional regulator, winged helix family</fullName>
    </submittedName>
</protein>
<dbReference type="PANTHER" id="PTHR48111:SF1">
    <property type="entry name" value="TWO-COMPONENT RESPONSE REGULATOR ORR33"/>
    <property type="match status" value="1"/>
</dbReference>
<dbReference type="GO" id="GO:0005829">
    <property type="term" value="C:cytosol"/>
    <property type="evidence" value="ECO:0007669"/>
    <property type="project" value="TreeGrafter"/>
</dbReference>
<sequence>MKIALVEDDLSILNLLKRVLLSEGFSVREFSTAEAFMNAVFEYGEEFDLVILDVMLPGTDGVTACSFLRERGFSAPILMLTALSEEEEKVKGLDSGADDYLTKPFGIKELLARIRALLRRSERGFTREGEFRFTDEGVVVEGREVKLTRKEKEILKVLVENRGKAVSKEEIVAKVWKGEQVNKRVVDVHVKHLRDKLGDRIKTVWGVGYKVV</sequence>
<dbReference type="SUPFAM" id="SSF46894">
    <property type="entry name" value="C-terminal effector domain of the bipartite response regulators"/>
    <property type="match status" value="1"/>
</dbReference>
<evidence type="ECO:0000259" key="8">
    <source>
        <dbReference type="PROSITE" id="PS50110"/>
    </source>
</evidence>
<dbReference type="Pfam" id="PF00486">
    <property type="entry name" value="Trans_reg_C"/>
    <property type="match status" value="1"/>
</dbReference>
<dbReference type="InterPro" id="IPR001867">
    <property type="entry name" value="OmpR/PhoB-type_DNA-bd"/>
</dbReference>
<dbReference type="GO" id="GO:0006355">
    <property type="term" value="P:regulation of DNA-templated transcription"/>
    <property type="evidence" value="ECO:0007669"/>
    <property type="project" value="InterPro"/>
</dbReference>
<dbReference type="GO" id="GO:0032993">
    <property type="term" value="C:protein-DNA complex"/>
    <property type="evidence" value="ECO:0007669"/>
    <property type="project" value="TreeGrafter"/>
</dbReference>
<dbReference type="EMBL" id="CP002444">
    <property type="protein sequence ID" value="ADU97201.1"/>
    <property type="molecule type" value="Genomic_DNA"/>
</dbReference>
<dbReference type="InterPro" id="IPR036388">
    <property type="entry name" value="WH-like_DNA-bd_sf"/>
</dbReference>
<reference evidence="10" key="1">
    <citation type="submission" date="2011-01" db="EMBL/GenBank/DDBJ databases">
        <title>Complete sequence of chromosome of Thermovibrio ammonificans HB-1.</title>
        <authorList>
            <consortium name="US DOE Joint Genome Institute"/>
            <person name="Lucas S."/>
            <person name="Copeland A."/>
            <person name="Lapidus A."/>
            <person name="Cheng J.-F."/>
            <person name="Goodwin L."/>
            <person name="Pitluck S."/>
            <person name="Davenport K."/>
            <person name="Detter J.C."/>
            <person name="Han C."/>
            <person name="Tapia R."/>
            <person name="Land M."/>
            <person name="Hauser L."/>
            <person name="Kyrpides N."/>
            <person name="Ivanova N."/>
            <person name="Ovchinnikova G."/>
            <person name="Vetriani C."/>
            <person name="Woyke T."/>
        </authorList>
    </citation>
    <scope>NUCLEOTIDE SEQUENCE [LARGE SCALE GENOMIC DNA]</scope>
    <source>
        <strain evidence="10">HB-1</strain>
    </source>
</reference>
<feature type="domain" description="OmpR/PhoB-type" evidence="9">
    <location>
        <begin position="120"/>
        <end position="212"/>
    </location>
</feature>
<dbReference type="CDD" id="cd00383">
    <property type="entry name" value="trans_reg_C"/>
    <property type="match status" value="1"/>
</dbReference>
<evidence type="ECO:0000256" key="4">
    <source>
        <dbReference type="ARBA" id="ARBA00023125"/>
    </source>
</evidence>
<dbReference type="PROSITE" id="PS51755">
    <property type="entry name" value="OMPR_PHOB"/>
    <property type="match status" value="1"/>
</dbReference>
<dbReference type="GO" id="GO:0000976">
    <property type="term" value="F:transcription cis-regulatory region binding"/>
    <property type="evidence" value="ECO:0007669"/>
    <property type="project" value="TreeGrafter"/>
</dbReference>
<dbReference type="Gene3D" id="1.10.10.10">
    <property type="entry name" value="Winged helix-like DNA-binding domain superfamily/Winged helix DNA-binding domain"/>
    <property type="match status" value="1"/>
</dbReference>
<evidence type="ECO:0000256" key="1">
    <source>
        <dbReference type="ARBA" id="ARBA00022553"/>
    </source>
</evidence>
<dbReference type="SUPFAM" id="SSF52172">
    <property type="entry name" value="CheY-like"/>
    <property type="match status" value="1"/>
</dbReference>
<feature type="modified residue" description="4-aspartylphosphate" evidence="6">
    <location>
        <position position="53"/>
    </location>
</feature>
<feature type="domain" description="Response regulatory" evidence="8">
    <location>
        <begin position="2"/>
        <end position="118"/>
    </location>
</feature>
<accession>E8T2Z2</accession>
<evidence type="ECO:0000313" key="10">
    <source>
        <dbReference type="EMBL" id="ADU97201.1"/>
    </source>
</evidence>
<dbReference type="PANTHER" id="PTHR48111">
    <property type="entry name" value="REGULATOR OF RPOS"/>
    <property type="match status" value="1"/>
</dbReference>
<keyword evidence="3" id="KW-0805">Transcription regulation</keyword>
<keyword evidence="4 7" id="KW-0238">DNA-binding</keyword>
<dbReference type="Gene3D" id="6.10.250.690">
    <property type="match status" value="1"/>
</dbReference>
<dbReference type="Pfam" id="PF00072">
    <property type="entry name" value="Response_reg"/>
    <property type="match status" value="1"/>
</dbReference>
<dbReference type="STRING" id="648996.Theam_1237"/>
<dbReference type="SMART" id="SM00448">
    <property type="entry name" value="REC"/>
    <property type="match status" value="1"/>
</dbReference>
<dbReference type="KEGG" id="tam:Theam_1237"/>
<dbReference type="Gene3D" id="3.40.50.2300">
    <property type="match status" value="1"/>
</dbReference>
<keyword evidence="11" id="KW-1185">Reference proteome</keyword>
<dbReference type="SMART" id="SM00862">
    <property type="entry name" value="Trans_reg_C"/>
    <property type="match status" value="1"/>
</dbReference>
<dbReference type="AlphaFoldDB" id="E8T2Z2"/>
<dbReference type="RefSeq" id="WP_013537987.1">
    <property type="nucleotide sequence ID" value="NC_014926.1"/>
</dbReference>
<proteinExistence type="predicted"/>
<name>E8T2Z2_THEA1</name>
<dbReference type="eggNOG" id="COG0745">
    <property type="taxonomic scope" value="Bacteria"/>
</dbReference>
<evidence type="ECO:0000256" key="2">
    <source>
        <dbReference type="ARBA" id="ARBA00023012"/>
    </source>
</evidence>
<evidence type="ECO:0000256" key="3">
    <source>
        <dbReference type="ARBA" id="ARBA00023015"/>
    </source>
</evidence>
<dbReference type="InterPro" id="IPR016032">
    <property type="entry name" value="Sig_transdc_resp-reg_C-effctor"/>
</dbReference>
<dbReference type="HOGENOM" id="CLU_000445_30_1_0"/>
<keyword evidence="5" id="KW-0804">Transcription</keyword>
<evidence type="ECO:0000256" key="5">
    <source>
        <dbReference type="ARBA" id="ARBA00023163"/>
    </source>
</evidence>
<evidence type="ECO:0000256" key="7">
    <source>
        <dbReference type="PROSITE-ProRule" id="PRU01091"/>
    </source>
</evidence>
<dbReference type="InterPro" id="IPR011006">
    <property type="entry name" value="CheY-like_superfamily"/>
</dbReference>
<dbReference type="GO" id="GO:0000156">
    <property type="term" value="F:phosphorelay response regulator activity"/>
    <property type="evidence" value="ECO:0007669"/>
    <property type="project" value="TreeGrafter"/>
</dbReference>
<dbReference type="Proteomes" id="UP000006362">
    <property type="component" value="Chromosome"/>
</dbReference>
<gene>
    <name evidence="10" type="ordered locus">Theam_1237</name>
</gene>
<dbReference type="InterPro" id="IPR001789">
    <property type="entry name" value="Sig_transdc_resp-reg_receiver"/>
</dbReference>
<dbReference type="OrthoDB" id="9790454at2"/>
<keyword evidence="2" id="KW-0902">Two-component regulatory system</keyword>
<evidence type="ECO:0000256" key="6">
    <source>
        <dbReference type="PROSITE-ProRule" id="PRU00169"/>
    </source>
</evidence>
<organism evidence="10 11">
    <name type="scientific">Thermovibrio ammonificans (strain DSM 15698 / JCM 12110 / HB-1)</name>
    <dbReference type="NCBI Taxonomy" id="648996"/>
    <lineage>
        <taxon>Bacteria</taxon>
        <taxon>Pseudomonadati</taxon>
        <taxon>Aquificota</taxon>
        <taxon>Aquificia</taxon>
        <taxon>Desulfurobacteriales</taxon>
        <taxon>Desulfurobacteriaceae</taxon>
        <taxon>Thermovibrio</taxon>
    </lineage>
</organism>
<dbReference type="InterPro" id="IPR039420">
    <property type="entry name" value="WalR-like"/>
</dbReference>